<gene>
    <name evidence="2" type="ORF">PAPOLLO_LOCUS567</name>
</gene>
<feature type="region of interest" description="Disordered" evidence="1">
    <location>
        <begin position="218"/>
        <end position="262"/>
    </location>
</feature>
<dbReference type="Proteomes" id="UP000691718">
    <property type="component" value="Unassembled WGS sequence"/>
</dbReference>
<dbReference type="AlphaFoldDB" id="A0A8S3W0H4"/>
<dbReference type="EMBL" id="CAJQZP010000016">
    <property type="protein sequence ID" value="CAG4932760.1"/>
    <property type="molecule type" value="Genomic_DNA"/>
</dbReference>
<proteinExistence type="predicted"/>
<evidence type="ECO:0000256" key="1">
    <source>
        <dbReference type="SAM" id="MobiDB-lite"/>
    </source>
</evidence>
<evidence type="ECO:0000313" key="2">
    <source>
        <dbReference type="EMBL" id="CAG4932760.1"/>
    </source>
</evidence>
<reference evidence="2" key="1">
    <citation type="submission" date="2021-04" db="EMBL/GenBank/DDBJ databases">
        <authorList>
            <person name="Tunstrom K."/>
        </authorList>
    </citation>
    <scope>NUCLEOTIDE SEQUENCE</scope>
</reference>
<comment type="caution">
    <text evidence="2">The sequence shown here is derived from an EMBL/GenBank/DDBJ whole genome shotgun (WGS) entry which is preliminary data.</text>
</comment>
<organism evidence="2 3">
    <name type="scientific">Parnassius apollo</name>
    <name type="common">Apollo butterfly</name>
    <name type="synonym">Papilio apollo</name>
    <dbReference type="NCBI Taxonomy" id="110799"/>
    <lineage>
        <taxon>Eukaryota</taxon>
        <taxon>Metazoa</taxon>
        <taxon>Ecdysozoa</taxon>
        <taxon>Arthropoda</taxon>
        <taxon>Hexapoda</taxon>
        <taxon>Insecta</taxon>
        <taxon>Pterygota</taxon>
        <taxon>Neoptera</taxon>
        <taxon>Endopterygota</taxon>
        <taxon>Lepidoptera</taxon>
        <taxon>Glossata</taxon>
        <taxon>Ditrysia</taxon>
        <taxon>Papilionoidea</taxon>
        <taxon>Papilionidae</taxon>
        <taxon>Parnassiinae</taxon>
        <taxon>Parnassini</taxon>
        <taxon>Parnassius</taxon>
        <taxon>Parnassius</taxon>
    </lineage>
</organism>
<keyword evidence="3" id="KW-1185">Reference proteome</keyword>
<accession>A0A8S3W0H4</accession>
<sequence>MSKCGKVKNPCKICLGSVTPKNGLQCKGACKAWMHFECLNYTPGKIKDVKAGIIKVTCPCPDCKTSEPKEYRTDQPYSCTNIQCPANRPAKCDNKECPTNRTPDKINQTSTNLLPTCPLSKCGTECKRNSYPQLQNVPPPPISKPCAPPSSISGGSVEIAPAPARAPSSLEEPVSGDTVKLLPRADLSSLGTLQQMCRTVGQLANQINHLMNKMKQVVNDPEGPGFTKERKATTVPCPTAPQGNKTNCPKPCHCPGNPNRKK</sequence>
<name>A0A8S3W0H4_PARAO</name>
<protein>
    <submittedName>
        <fullName evidence="2">(apollo) hypothetical protein</fullName>
    </submittedName>
</protein>
<dbReference type="OrthoDB" id="7478244at2759"/>
<evidence type="ECO:0000313" key="3">
    <source>
        <dbReference type="Proteomes" id="UP000691718"/>
    </source>
</evidence>